<dbReference type="InterPro" id="IPR026411">
    <property type="entry name" value="Cyanosort_A_assoc"/>
</dbReference>
<gene>
    <name evidence="1" type="ORF">K4A83_08705</name>
</gene>
<reference evidence="1 2" key="1">
    <citation type="submission" date="2021-08" db="EMBL/GenBank/DDBJ databases">
        <title>Draft genome sequence of Spirulina subsalsa with high tolerance to salinity and hype-accumulation of phycocyanin.</title>
        <authorList>
            <person name="Pei H."/>
            <person name="Jiang L."/>
        </authorList>
    </citation>
    <scope>NUCLEOTIDE SEQUENCE [LARGE SCALE GENOMIC DNA]</scope>
    <source>
        <strain evidence="1 2">FACHB-351</strain>
    </source>
</reference>
<organism evidence="1 2">
    <name type="scientific">Spirulina subsalsa FACHB-351</name>
    <dbReference type="NCBI Taxonomy" id="234711"/>
    <lineage>
        <taxon>Bacteria</taxon>
        <taxon>Bacillati</taxon>
        <taxon>Cyanobacteriota</taxon>
        <taxon>Cyanophyceae</taxon>
        <taxon>Spirulinales</taxon>
        <taxon>Spirulinaceae</taxon>
        <taxon>Spirulina</taxon>
    </lineage>
</organism>
<dbReference type="RefSeq" id="WP_265264104.1">
    <property type="nucleotide sequence ID" value="NZ_JAIHOM010000034.1"/>
</dbReference>
<evidence type="ECO:0000313" key="1">
    <source>
        <dbReference type="EMBL" id="MCW6036349.1"/>
    </source>
</evidence>
<evidence type="ECO:0000313" key="2">
    <source>
        <dbReference type="Proteomes" id="UP001526426"/>
    </source>
</evidence>
<sequence>MNQFFEQKMRLPFLILICTGVWFSCLKILFSQPSPSIPQAVVTVPEFPENVPIPSWKSLPKPLEIKERSDPDLFPQAETYYYQQNNRVVQVEMRLVTNEEDARTLMKQYANISQPVEIREHPNQGFYAVTANPDYTYLTACINARGHSTVTHLQFKQNGYRYGLDGSRLLAWLTREQPLRDPRCFWTLIIMPASDVPLANPLEGVEEVWTGWYDWWRSHLRNLPST</sequence>
<accession>A0ABT3L4C1</accession>
<protein>
    <submittedName>
        <fullName evidence="1">Cyanoexosortase A system-associated protein</fullName>
    </submittedName>
</protein>
<dbReference type="EMBL" id="JAIHOM010000034">
    <property type="protein sequence ID" value="MCW6036349.1"/>
    <property type="molecule type" value="Genomic_DNA"/>
</dbReference>
<dbReference type="Proteomes" id="UP001526426">
    <property type="component" value="Unassembled WGS sequence"/>
</dbReference>
<name>A0ABT3L4C1_9CYAN</name>
<proteinExistence type="predicted"/>
<keyword evidence="2" id="KW-1185">Reference proteome</keyword>
<comment type="caution">
    <text evidence="1">The sequence shown here is derived from an EMBL/GenBank/DDBJ whole genome shotgun (WGS) entry which is preliminary data.</text>
</comment>
<dbReference type="NCBIfam" id="TIGR04153">
    <property type="entry name" value="cyanosortA_assc"/>
    <property type="match status" value="1"/>
</dbReference>